<organism evidence="2 3">
    <name type="scientific">Puccinia coronata f. sp. avenae</name>
    <dbReference type="NCBI Taxonomy" id="200324"/>
    <lineage>
        <taxon>Eukaryota</taxon>
        <taxon>Fungi</taxon>
        <taxon>Dikarya</taxon>
        <taxon>Basidiomycota</taxon>
        <taxon>Pucciniomycotina</taxon>
        <taxon>Pucciniomycetes</taxon>
        <taxon>Pucciniales</taxon>
        <taxon>Pucciniaceae</taxon>
        <taxon>Puccinia</taxon>
    </lineage>
</organism>
<dbReference type="AlphaFoldDB" id="A0A2N5SZ83"/>
<name>A0A2N5SZ83_9BASI</name>
<evidence type="ECO:0000313" key="2">
    <source>
        <dbReference type="EMBL" id="PLW18550.1"/>
    </source>
</evidence>
<dbReference type="Proteomes" id="UP000235392">
    <property type="component" value="Unassembled WGS sequence"/>
</dbReference>
<accession>A0A2N5SZ83</accession>
<comment type="caution">
    <text evidence="2">The sequence shown here is derived from an EMBL/GenBank/DDBJ whole genome shotgun (WGS) entry which is preliminary data.</text>
</comment>
<sequence length="71" mass="7827">MAAFVTTQLGLRCKLPNRHPLQPWIYFGDQEFIQSTPTTAKINCTNEPPPQPFPSSTSPSGLSALLPAKRM</sequence>
<feature type="region of interest" description="Disordered" evidence="1">
    <location>
        <begin position="46"/>
        <end position="71"/>
    </location>
</feature>
<gene>
    <name evidence="2" type="ORF">PCASD_12781</name>
</gene>
<reference evidence="2 3" key="1">
    <citation type="submission" date="2017-11" db="EMBL/GenBank/DDBJ databases">
        <title>De novo assembly and phasing of dikaryotic genomes from two isolates of Puccinia coronata f. sp. avenae, the causal agent of oat crown rust.</title>
        <authorList>
            <person name="Miller M.E."/>
            <person name="Zhang Y."/>
            <person name="Omidvar V."/>
            <person name="Sperschneider J."/>
            <person name="Schwessinger B."/>
            <person name="Raley C."/>
            <person name="Palmer J.M."/>
            <person name="Garnica D."/>
            <person name="Upadhyaya N."/>
            <person name="Rathjen J."/>
            <person name="Taylor J.M."/>
            <person name="Park R.F."/>
            <person name="Dodds P.N."/>
            <person name="Hirsch C.D."/>
            <person name="Kianian S.F."/>
            <person name="Figueroa M."/>
        </authorList>
    </citation>
    <scope>NUCLEOTIDE SEQUENCE [LARGE SCALE GENOMIC DNA]</scope>
    <source>
        <strain evidence="2">12SD80</strain>
    </source>
</reference>
<dbReference type="EMBL" id="PGCI01000730">
    <property type="protein sequence ID" value="PLW18550.1"/>
    <property type="molecule type" value="Genomic_DNA"/>
</dbReference>
<protein>
    <submittedName>
        <fullName evidence="2">Uncharacterized protein</fullName>
    </submittedName>
</protein>
<proteinExistence type="predicted"/>
<evidence type="ECO:0000256" key="1">
    <source>
        <dbReference type="SAM" id="MobiDB-lite"/>
    </source>
</evidence>
<evidence type="ECO:0000313" key="3">
    <source>
        <dbReference type="Proteomes" id="UP000235392"/>
    </source>
</evidence>